<keyword evidence="2" id="KW-1185">Reference proteome</keyword>
<organism evidence="1 2">
    <name type="scientific">Pseudoalteromonas luteoviolacea DSM 6061</name>
    <dbReference type="NCBI Taxonomy" id="1365250"/>
    <lineage>
        <taxon>Bacteria</taxon>
        <taxon>Pseudomonadati</taxon>
        <taxon>Pseudomonadota</taxon>
        <taxon>Gammaproteobacteria</taxon>
        <taxon>Alteromonadales</taxon>
        <taxon>Pseudoalteromonadaceae</taxon>
        <taxon>Pseudoalteromonas</taxon>
    </lineage>
</organism>
<evidence type="ECO:0000313" key="1">
    <source>
        <dbReference type="EMBL" id="KZN39565.1"/>
    </source>
</evidence>
<protein>
    <submittedName>
        <fullName evidence="1">Uncharacterized protein</fullName>
    </submittedName>
</protein>
<dbReference type="PATRIC" id="fig|1365250.3.peg.2068"/>
<sequence>MKIKLTNILLLFGLLLLSTASIKALAVNSLHLKGNYFLIDNDVVNHAYKLSFKSNNQVIISTDEDTSGLWQWHYQEQIYIRLNQPLIQYELPIAEHETHVYQVTALTINTATRGQNNQYIQHMQIWHKEEQKELSAYTQTNSAVFVKQRQLQKWPTQLVNKTWEIEYIDEVTHVDTPWFKAPSTASVTFNADGTGSIQHWDNTQSELVWKIKGKRLILHYQSGTNSIKYVLRVLDYFDDIGLRFVAKQKNKTTQKSQWLHGLMVEKQDVTLTHEQVVGQWHISGRFHDYYSDHVAIANIAHTASKWSIDSRGQLYREKLDHPELGTVLNCPDDSCYISCQFYYELLARKGNTLYVNFYFYSEFYPQGPLKMQGKRIVKVERQDQLGIDAFSESFLGYTNMTLESEGTSTPYFFSMMPTPDGHAVSEVTTPKGTGTFSVIDGKLHTYIDQQEMIFEMTHFDRDEFAVCQYSAKESCNTGRTGVFKFGHNAGPSPQ</sequence>
<evidence type="ECO:0000313" key="2">
    <source>
        <dbReference type="Proteomes" id="UP000076643"/>
    </source>
</evidence>
<comment type="caution">
    <text evidence="1">The sequence shown here is derived from an EMBL/GenBank/DDBJ whole genome shotgun (WGS) entry which is preliminary data.</text>
</comment>
<proteinExistence type="predicted"/>
<dbReference type="AlphaFoldDB" id="A0A166X3S3"/>
<gene>
    <name evidence="1" type="ORF">N475_14200</name>
</gene>
<accession>A0A166X3S3</accession>
<dbReference type="EMBL" id="AUYB01000099">
    <property type="protein sequence ID" value="KZN39565.1"/>
    <property type="molecule type" value="Genomic_DNA"/>
</dbReference>
<dbReference type="Proteomes" id="UP000076643">
    <property type="component" value="Unassembled WGS sequence"/>
</dbReference>
<reference evidence="1 2" key="1">
    <citation type="submission" date="2013-07" db="EMBL/GenBank/DDBJ databases">
        <title>Comparative Genomic and Metabolomic Analysis of Twelve Strains of Pseudoalteromonas luteoviolacea.</title>
        <authorList>
            <person name="Vynne N.G."/>
            <person name="Mansson M."/>
            <person name="Gram L."/>
        </authorList>
    </citation>
    <scope>NUCLEOTIDE SEQUENCE [LARGE SCALE GENOMIC DNA]</scope>
    <source>
        <strain evidence="1 2">DSM 6061</strain>
    </source>
</reference>
<name>A0A166X3S3_9GAMM</name>
<dbReference type="RefSeq" id="WP_063365177.1">
    <property type="nucleotide sequence ID" value="NZ_AQHB01000039.1"/>
</dbReference>